<dbReference type="Pfam" id="PF01535">
    <property type="entry name" value="PPR"/>
    <property type="match status" value="3"/>
</dbReference>
<dbReference type="PROSITE" id="PS51375">
    <property type="entry name" value="PPR"/>
    <property type="match status" value="2"/>
</dbReference>
<dbReference type="PANTHER" id="PTHR47926:SF347">
    <property type="entry name" value="PENTATRICOPEPTIDE REPEAT-CONTAINING PROTEIN"/>
    <property type="match status" value="1"/>
</dbReference>
<evidence type="ECO:0000256" key="1">
    <source>
        <dbReference type="ARBA" id="ARBA00022737"/>
    </source>
</evidence>
<comment type="caution">
    <text evidence="3">The sequence shown here is derived from an EMBL/GenBank/DDBJ whole genome shotgun (WGS) entry which is preliminary data.</text>
</comment>
<dbReference type="AlphaFoldDB" id="A0A8K0MP31"/>
<dbReference type="InterPro" id="IPR046960">
    <property type="entry name" value="PPR_At4g14850-like_plant"/>
</dbReference>
<evidence type="ECO:0000256" key="2">
    <source>
        <dbReference type="PROSITE-ProRule" id="PRU00708"/>
    </source>
</evidence>
<dbReference type="EMBL" id="VOIH02000002">
    <property type="protein sequence ID" value="KAF3453004.1"/>
    <property type="molecule type" value="Genomic_DNA"/>
</dbReference>
<dbReference type="NCBIfam" id="TIGR00756">
    <property type="entry name" value="PPR"/>
    <property type="match status" value="2"/>
</dbReference>
<accession>A0A8K0MP31</accession>
<name>A0A8K0MP31_9ROSA</name>
<feature type="repeat" description="PPR" evidence="2">
    <location>
        <begin position="257"/>
        <end position="293"/>
    </location>
</feature>
<dbReference type="Proteomes" id="UP000796880">
    <property type="component" value="Unassembled WGS sequence"/>
</dbReference>
<evidence type="ECO:0008006" key="5">
    <source>
        <dbReference type="Google" id="ProtNLM"/>
    </source>
</evidence>
<dbReference type="GO" id="GO:0009451">
    <property type="term" value="P:RNA modification"/>
    <property type="evidence" value="ECO:0007669"/>
    <property type="project" value="InterPro"/>
</dbReference>
<dbReference type="GO" id="GO:0003723">
    <property type="term" value="F:RNA binding"/>
    <property type="evidence" value="ECO:0007669"/>
    <property type="project" value="InterPro"/>
</dbReference>
<feature type="repeat" description="PPR" evidence="2">
    <location>
        <begin position="97"/>
        <end position="131"/>
    </location>
</feature>
<organism evidence="3 4">
    <name type="scientific">Rhamnella rubrinervis</name>
    <dbReference type="NCBI Taxonomy" id="2594499"/>
    <lineage>
        <taxon>Eukaryota</taxon>
        <taxon>Viridiplantae</taxon>
        <taxon>Streptophyta</taxon>
        <taxon>Embryophyta</taxon>
        <taxon>Tracheophyta</taxon>
        <taxon>Spermatophyta</taxon>
        <taxon>Magnoliopsida</taxon>
        <taxon>eudicotyledons</taxon>
        <taxon>Gunneridae</taxon>
        <taxon>Pentapetalae</taxon>
        <taxon>rosids</taxon>
        <taxon>fabids</taxon>
        <taxon>Rosales</taxon>
        <taxon>Rhamnaceae</taxon>
        <taxon>rhamnoid group</taxon>
        <taxon>Rhamneae</taxon>
        <taxon>Rhamnella</taxon>
    </lineage>
</organism>
<keyword evidence="4" id="KW-1185">Reference proteome</keyword>
<dbReference type="Gene3D" id="1.25.40.10">
    <property type="entry name" value="Tetratricopeptide repeat domain"/>
    <property type="match status" value="3"/>
</dbReference>
<dbReference type="PANTHER" id="PTHR47926">
    <property type="entry name" value="PENTATRICOPEPTIDE REPEAT-CONTAINING PROTEIN"/>
    <property type="match status" value="1"/>
</dbReference>
<proteinExistence type="predicted"/>
<evidence type="ECO:0000313" key="3">
    <source>
        <dbReference type="EMBL" id="KAF3453004.1"/>
    </source>
</evidence>
<gene>
    <name evidence="3" type="ORF">FNV43_RR03437</name>
</gene>
<sequence length="505" mass="58697">MVSLSMSCVPLMHLSSPTRSISNRRHVSKTSINLSVLETPCRDFKKFKQILSQMIVTGFIKDIFAAKRLLQFSTHDDLPFFNLDYSYKIFNTIENPDASIYNIMIMVYVRRGYPHRAIHLYKLMLYRNVYPNVYTYPFLVEACAIRKSQFEGASHVLKLGFYSDVDVRSTFIDMYADCHDLKLANEVFREGPMMDSFVWYSLLEAETMGGDLDKAEYHYNMMPEKDMIASNLMIVSFWKGYTFQKADHLVNEIPKNDTVSWSALIYCFQAKYREMYEEAFDLFIRMHANGIRIDELVVEAVLRCCIKFVYLGDIEMMGKLIHSLVVKIGIECDVKLQNSLICLYSKCGEILSAQNLFTETCWLDQSSWYYMLHGYVGYRLHKNVKALVESMPEKDVDSCRLMISYYSERECFTKSLALFKKMVSFGVSLDEDTWSQIIMDLPYRFHALDLGKCMHAYLIKNGYDLKHVHGDVPDALSYMYGMPPDERGTFDSVDTTELKDVVKLD</sequence>
<reference evidence="3" key="1">
    <citation type="submission" date="2020-03" db="EMBL/GenBank/DDBJ databases">
        <title>A high-quality chromosome-level genome assembly of a woody plant with both climbing and erect habits, Rhamnella rubrinervis.</title>
        <authorList>
            <person name="Lu Z."/>
            <person name="Yang Y."/>
            <person name="Zhu X."/>
            <person name="Sun Y."/>
        </authorList>
    </citation>
    <scope>NUCLEOTIDE SEQUENCE</scope>
    <source>
        <strain evidence="3">BYM</strain>
        <tissue evidence="3">Leaf</tissue>
    </source>
</reference>
<dbReference type="InterPro" id="IPR002885">
    <property type="entry name" value="PPR_rpt"/>
</dbReference>
<protein>
    <recommendedName>
        <fullName evidence="5">Pentatricopeptide repeat-containing protein</fullName>
    </recommendedName>
</protein>
<dbReference type="InterPro" id="IPR011990">
    <property type="entry name" value="TPR-like_helical_dom_sf"/>
</dbReference>
<dbReference type="OrthoDB" id="750171at2759"/>
<dbReference type="Pfam" id="PF13041">
    <property type="entry name" value="PPR_2"/>
    <property type="match status" value="1"/>
</dbReference>
<keyword evidence="1" id="KW-0677">Repeat</keyword>
<evidence type="ECO:0000313" key="4">
    <source>
        <dbReference type="Proteomes" id="UP000796880"/>
    </source>
</evidence>